<dbReference type="EMBL" id="LSUQ01000066">
    <property type="protein sequence ID" value="OAG91665.1"/>
    <property type="molecule type" value="Genomic_DNA"/>
</dbReference>
<evidence type="ECO:0000313" key="2">
    <source>
        <dbReference type="Proteomes" id="UP000077421"/>
    </source>
</evidence>
<comment type="caution">
    <text evidence="1">The sequence shown here is derived from an EMBL/GenBank/DDBJ whole genome shotgun (WGS) entry which is preliminary data.</text>
</comment>
<reference evidence="1 2" key="1">
    <citation type="submission" date="2016-02" db="EMBL/GenBank/DDBJ databases">
        <title>Draft genome sequence of Acidibacillus ferrooxidans SLC66.</title>
        <authorList>
            <person name="Oliveira G."/>
            <person name="Nancucheo I."/>
            <person name="Dall'Agnol H."/>
            <person name="Johnson B."/>
            <person name="Oliveira R."/>
            <person name="Nunes G.L."/>
            <person name="Tzotzos G."/>
            <person name="Orellana S.C."/>
            <person name="Salim A.C."/>
            <person name="Araujo F.M."/>
        </authorList>
    </citation>
    <scope>NUCLEOTIDE SEQUENCE [LARGE SCALE GENOMIC DNA]</scope>
    <source>
        <strain evidence="1 2">SLC66</strain>
    </source>
</reference>
<evidence type="ECO:0000313" key="1">
    <source>
        <dbReference type="EMBL" id="OAG91665.1"/>
    </source>
</evidence>
<name>A0A853K8M5_9BACL</name>
<organism evidence="1 2">
    <name type="scientific">Ferroacidibacillus organovorans</name>
    <dbReference type="NCBI Taxonomy" id="1765683"/>
    <lineage>
        <taxon>Bacteria</taxon>
        <taxon>Bacillati</taxon>
        <taxon>Bacillota</taxon>
        <taxon>Bacilli</taxon>
        <taxon>Bacillales</taxon>
        <taxon>Alicyclobacillaceae</taxon>
        <taxon>Ferroacidibacillus</taxon>
    </lineage>
</organism>
<dbReference type="Proteomes" id="UP000077421">
    <property type="component" value="Unassembled WGS sequence"/>
</dbReference>
<dbReference type="AlphaFoldDB" id="A0A853K8M5"/>
<dbReference type="OrthoDB" id="1715917at2"/>
<protein>
    <submittedName>
        <fullName evidence="1">Uncharacterized protein</fullName>
    </submittedName>
</protein>
<sequence>MSNQIRLRDVSAICPTYDTGTGLTSRVILRDGSVREERRKPMNLLRLLLREDGIDPKLYRKARRSERGYHHVPLVVRGGCFVSFKLIAPRVTGDPVYGYVALDQIEAVDERNDTARVILRGGHTLVTTQRPKSVREQVDWGRSELALQRAREQTGADRMMERIAEVVAGYEYAAPTWEQIAAVVLMMVKGQSKGSRV</sequence>
<gene>
    <name evidence="1" type="ORF">AYW79_13560</name>
</gene>
<proteinExistence type="predicted"/>
<dbReference type="RefSeq" id="WP_067566977.1">
    <property type="nucleotide sequence ID" value="NZ_LSUQ01000066.1"/>
</dbReference>
<accession>A0A853K8M5</accession>